<dbReference type="KEGG" id="sng:SNE_A15590"/>
<dbReference type="AlphaFoldDB" id="F8L9B5"/>
<feature type="chain" id="PRO_5003379341" evidence="1">
    <location>
        <begin position="24"/>
        <end position="371"/>
    </location>
</feature>
<proteinExistence type="predicted"/>
<reference evidence="2 3" key="2">
    <citation type="journal article" date="2011" name="Mol. Biol. Evol.">
        <title>Unity in variety--the pan-genome of the Chlamydiae.</title>
        <authorList>
            <person name="Collingro A."/>
            <person name="Tischler P."/>
            <person name="Weinmaier T."/>
            <person name="Penz T."/>
            <person name="Heinz E."/>
            <person name="Brunham R.C."/>
            <person name="Read T.D."/>
            <person name="Bavoil P.M."/>
            <person name="Sachse K."/>
            <person name="Kahane S."/>
            <person name="Friedman M.G."/>
            <person name="Rattei T."/>
            <person name="Myers G.S."/>
            <person name="Horn M."/>
        </authorList>
    </citation>
    <scope>NUCLEOTIDE SEQUENCE [LARGE SCALE GENOMIC DNA]</scope>
    <source>
        <strain evidence="3">ATCC VR-1471 / Z</strain>
    </source>
</reference>
<reference key="1">
    <citation type="journal article" date="2011" name="Mol. Biol. Evol.">
        <title>Unity in variety -- the pan-genome of the Chlamydiae.</title>
        <authorList>
            <person name="Collingro A."/>
            <person name="Tischler P."/>
            <person name="Weinmaier T."/>
            <person name="Penz T."/>
            <person name="Heinz E."/>
            <person name="Brunham R.C."/>
            <person name="Read T.D."/>
            <person name="Bavoil P.M."/>
            <person name="Sachse K."/>
            <person name="Kahane S."/>
            <person name="Friedman M.G."/>
            <person name="Rattei T."/>
            <person name="Myers G.S.A."/>
            <person name="Horn M."/>
        </authorList>
    </citation>
    <scope>NUCLEOTIDE SEQUENCE</scope>
    <source>
        <strain>Z</strain>
    </source>
</reference>
<sequence>MVCMKKIVLLLSLICFASLGVFAFKNQASLEETELPITHLDTSDREDADWVFETIVDGKERRFYVYQWIIKALTQPENVSFNLTDCDDQCTEGYVMSSVYLGQSKEGVHLLLALDRDNWKHVLLFFEILKGEGVTLDGTAEEKFTFYQDQVLLKKVGCIPLPGYMHENDVAIEGKTLRILQETYDLDLTPPSRPSLIKGKLPFHFDCAPYISPRLIDDFSSSMRTGGSVLIACDLEKAQQAPIYDFLGNGLTAKYGQLCEYSYEGRTKNGVHIVPSYYYDCRPIRGYHFMFVFERDYEVVADWKNKTFKRNKKRILIKKMGELDLYYLKYFKISDDTIFYTDSFWENKPYVVTGPVEEVEYQKEVKLKLAN</sequence>
<feature type="signal peptide" evidence="1">
    <location>
        <begin position="1"/>
        <end position="23"/>
    </location>
</feature>
<name>F8L9B5_SIMNZ</name>
<dbReference type="HOGENOM" id="CLU_745760_0_0_0"/>
<evidence type="ECO:0000256" key="1">
    <source>
        <dbReference type="SAM" id="SignalP"/>
    </source>
</evidence>
<protein>
    <submittedName>
        <fullName evidence="2">Uncharacterized protein</fullName>
    </submittedName>
</protein>
<dbReference type="Proteomes" id="UP000000496">
    <property type="component" value="Chromosome gsn.131"/>
</dbReference>
<keyword evidence="3" id="KW-1185">Reference proteome</keyword>
<dbReference type="STRING" id="331113.SNE_A15590"/>
<organism evidence="2 3">
    <name type="scientific">Simkania negevensis (strain ATCC VR-1471 / DSM 27360 / Z)</name>
    <dbReference type="NCBI Taxonomy" id="331113"/>
    <lineage>
        <taxon>Bacteria</taxon>
        <taxon>Pseudomonadati</taxon>
        <taxon>Chlamydiota</taxon>
        <taxon>Chlamydiia</taxon>
        <taxon>Parachlamydiales</taxon>
        <taxon>Simkaniaceae</taxon>
        <taxon>Simkania</taxon>
    </lineage>
</organism>
<evidence type="ECO:0000313" key="2">
    <source>
        <dbReference type="EMBL" id="CCB89436.1"/>
    </source>
</evidence>
<keyword evidence="1" id="KW-0732">Signal</keyword>
<dbReference type="EMBL" id="FR872582">
    <property type="protein sequence ID" value="CCB89436.1"/>
    <property type="molecule type" value="Genomic_DNA"/>
</dbReference>
<accession>F8L9B5</accession>
<evidence type="ECO:0000313" key="3">
    <source>
        <dbReference type="Proteomes" id="UP000000496"/>
    </source>
</evidence>
<gene>
    <name evidence="2" type="ordered locus">SNE_A15590</name>
</gene>